<sequence>MFKVSEAEHATHDQLEQIHNDAVARTDQICAEKDQEYNRRCKEGNHSFQDMLDPEDGWDPLSMEDNVKFGHFIKINPAITAALKNDEPNEGIDPARLDECATHPPSSELEVIISHDERDPDLVFETIEPVEGTGKGKNDGPIVTVKDVLARLEEIRYDVLIDWNRYDPSDPNSFDWDDASKSKEERDQAAKRIWNENWLFGFCEVSVNENNDFRMKLDAVYYSQSFR</sequence>
<dbReference type="Proteomes" id="UP001176517">
    <property type="component" value="Unassembled WGS sequence"/>
</dbReference>
<dbReference type="AlphaFoldDB" id="A0AAN6JSX8"/>
<evidence type="ECO:0000313" key="1">
    <source>
        <dbReference type="EMBL" id="KAK0555927.1"/>
    </source>
</evidence>
<accession>A0AAN6JSX8</accession>
<keyword evidence="2" id="KW-1185">Reference proteome</keyword>
<name>A0AAN6JSX8_9BASI</name>
<proteinExistence type="predicted"/>
<evidence type="ECO:0000313" key="2">
    <source>
        <dbReference type="Proteomes" id="UP001176517"/>
    </source>
</evidence>
<organism evidence="1 2">
    <name type="scientific">Tilletia horrida</name>
    <dbReference type="NCBI Taxonomy" id="155126"/>
    <lineage>
        <taxon>Eukaryota</taxon>
        <taxon>Fungi</taxon>
        <taxon>Dikarya</taxon>
        <taxon>Basidiomycota</taxon>
        <taxon>Ustilaginomycotina</taxon>
        <taxon>Exobasidiomycetes</taxon>
        <taxon>Tilletiales</taxon>
        <taxon>Tilletiaceae</taxon>
        <taxon>Tilletia</taxon>
    </lineage>
</organism>
<gene>
    <name evidence="1" type="ORF">OC846_001479</name>
</gene>
<dbReference type="EMBL" id="JAPDMZ010000022">
    <property type="protein sequence ID" value="KAK0555927.1"/>
    <property type="molecule type" value="Genomic_DNA"/>
</dbReference>
<protein>
    <submittedName>
        <fullName evidence="1">Uncharacterized protein</fullName>
    </submittedName>
</protein>
<reference evidence="1" key="1">
    <citation type="journal article" date="2023" name="PhytoFront">
        <title>Draft Genome Resources of Seven Strains of Tilletia horrida, Causal Agent of Kernel Smut of Rice.</title>
        <authorList>
            <person name="Khanal S."/>
            <person name="Antony Babu S."/>
            <person name="Zhou X.G."/>
        </authorList>
    </citation>
    <scope>NUCLEOTIDE SEQUENCE</scope>
    <source>
        <strain evidence="1">TX6</strain>
    </source>
</reference>
<comment type="caution">
    <text evidence="1">The sequence shown here is derived from an EMBL/GenBank/DDBJ whole genome shotgun (WGS) entry which is preliminary data.</text>
</comment>